<evidence type="ECO:0000313" key="1">
    <source>
        <dbReference type="EMBL" id="KAI9438863.1"/>
    </source>
</evidence>
<name>A0ACC0TS13_9AGAM</name>
<dbReference type="Proteomes" id="UP001207468">
    <property type="component" value="Unassembled WGS sequence"/>
</dbReference>
<keyword evidence="1" id="KW-0456">Lyase</keyword>
<organism evidence="1 2">
    <name type="scientific">Russula earlei</name>
    <dbReference type="NCBI Taxonomy" id="71964"/>
    <lineage>
        <taxon>Eukaryota</taxon>
        <taxon>Fungi</taxon>
        <taxon>Dikarya</taxon>
        <taxon>Basidiomycota</taxon>
        <taxon>Agaricomycotina</taxon>
        <taxon>Agaricomycetes</taxon>
        <taxon>Russulales</taxon>
        <taxon>Russulaceae</taxon>
        <taxon>Russula</taxon>
    </lineage>
</organism>
<keyword evidence="2" id="KW-1185">Reference proteome</keyword>
<accession>A0ACC0TS13</accession>
<gene>
    <name evidence="1" type="ORF">F5148DRAFT_1293844</name>
</gene>
<comment type="caution">
    <text evidence="1">The sequence shown here is derived from an EMBL/GenBank/DDBJ whole genome shotgun (WGS) entry which is preliminary data.</text>
</comment>
<dbReference type="EMBL" id="JAGFNK010000829">
    <property type="protein sequence ID" value="KAI9438863.1"/>
    <property type="molecule type" value="Genomic_DNA"/>
</dbReference>
<protein>
    <submittedName>
        <fullName evidence="1">Pectin lyase fold/virulence factor</fullName>
    </submittedName>
</protein>
<sequence>MGAYELPTWFSTGSNAANTLTNWKANTDGTGNSPTAFNNMARYTIQTGHTLNLGGNLGLDSGALFIQTGAGINSTGNLSVGNTLSNNGAVSGAGTAVLKGTMGTPNVLSGTGTISNLTVNNGYGATVNTTGTAQTVTGALTLQSGVLTTNGNITLASNASGTAAIAAIDGVTNTGSITGNITAQRYLTPQRAYRLLGHPFNSGVALNNIQPYVDITGSGTGLTTGNASAFNYITGVWTGYTNNTDLWNKNEALFLFVRGTPGQGIGVTSGGYTPNPVTLQLTGPVNTGNLDYTVKAASSFSGAGAQGWNAIGNPYPAPIDVNSIGNITAPGGTGASIYLWNTSKQSTAEGVASGGYDYYTLGNPILIPMYGAFFINNTSGINQTIHFTENNKRLGTPLALLGGTVQQGFELTLNDTANNYWDKLKVSFTNAAATAATDNEDLVKMSNTSLDFYSISSDNKKLAINSQPLPPVTDTIVIPLGITTGVVKRFVVGAGAVNLPANFNCFLHDKYLQQWVPVTTNMLYTFAISADTASKGNNRFEVLMKPNAQIIYIDSNTVRAPGRLLVTATPNPVINTLTISYASPLALPTTIRITDATSRTVYQLNAGTVQSGTIQVAAAAWSRGVYLVQFIKTVIWVILFCSLQHFSSAQTNHYVDASVAVSGDGSSWAQAFKDFQSGINACGVNDTVLVAQGTYQTAPGYPFDIGFDDYNFQKAGIKIFGGFPSGGGPFAQRNVLNNPTILKGNGAPVVIMGAIGNTEFDGFTIRDGVGTVFNSNLLVVATAGGLLIQSSSGNTYQLSARIIKNCTFTNNSGNYGGAVWANMFPNEGTPTVFANCLFYNNTAVKGGAIYLNTYSLNLYNCSFYNNQTTAPPAQSFYGGFCIWNSSFTGGMAGYNCIFDNELYDDRTVIGIQFTHLENCIYPRTYVLGNSSLNIDINHTILVYPRYVDPANGNFHLLCSSGANNGGNNAKVPAYLTQDLAGNARIRRGTVDMGVFEEIGGDQYTNFYDTICQGNSFVYKGQTLTQTGAYSNTYQTYYGCDSIVTEYLYVLPTTSSEATVITCGGYTANGNTYTTPGTYVTHTTNMYGCDSTITVHLLKVINPTATLYVDNSVAVSGDGSSWANAFQSLSDALLATKYCSTIDTILIAQGTYQPQSGQSFVMTKGVKMFGGFPGGGGSFAQRQLPSASGNMQGGTILTGNGAGIIRNNNNGLTPDDVLDGFTLRDGYVNDESASAGIANINASPTISHCSFLNNFTASDNGGGAMYNNQSSPVISQCIFSGNTSVEFVYPYDGGYSYGGYGGGIASENGSYLVVNNCLFVGNQASVPDPYDPTYYDGVGEGGAIYSGYGSSVTISNCVFANNKAANTAAVSVYEGSSAISNSILYNNSAGGSDPSLNIGLFGGYYGGAIALNNTIVGPGDVSVINQSGATVNGTGNLLNTDPLFVNAAGNDYRLLPNSPAIDAGTADTTGLGIGNADLWNSARIKGNRIDMGIYELPVYYSTGNNSANTLTNWKANTDGTGASPAAFNNLARYTVQQGHTLSVTGSLGLDSSALFIQNNATLNNTGALNVGSTLSNNGSIAGSGTTVLNGSMGSQTLGGTGTISNLTVNNSNGVTVNSTSTSQTLTGVLTLQSGVLTTHGNITLASNATGTAAIAAIDGVTNTGSITGNITAQRYLTAQRAYRLLGHPFSSSIALSNVQPYVDITGTGTGLIAGNASAFYYTTGVWTPYINSTDTWNKNEALFLFVRGTPGQGIGAASGGYTPNAPTIQLTGAVNTGNLDYTVKAASSFSGAGAEGWNAIGNPYPAPIDVNSIGNITAPGGSGASIYLWNTTKQSIAAGVASGGYDYYTLGNPILIPMYGAFFIKNTSGTNQTIHFSENNKQLGTPLILLGGIIQPGFELTIYDTANNYWDKLKVSFNNTATAAATDNEDLEKLSNSTLDFYSISSDIKKLAINSRPALPDSSSIIPLGISTNVSKSFVITAGIVNLPVNAMYYLHDQYTEKWVSITNGMNYPFAINADTASKGNHRFEVLMKPNAQIINVDTNTVVAPGRLLVTATPNPVINTLTISYASPLAVPVTIRITDAAGRTVYQLNAGTIQSGTIQVQAAAWSRGVYLVQKVTGTTRYFGPGAAGY</sequence>
<proteinExistence type="predicted"/>
<reference evidence="1" key="1">
    <citation type="submission" date="2021-03" db="EMBL/GenBank/DDBJ databases">
        <title>Evolutionary priming and transition to the ectomycorrhizal habit in an iconic lineage of mushroom-forming fungi: is preadaptation a requirement?</title>
        <authorList>
            <consortium name="DOE Joint Genome Institute"/>
            <person name="Looney B.P."/>
            <person name="Miyauchi S."/>
            <person name="Morin E."/>
            <person name="Drula E."/>
            <person name="Courty P.E."/>
            <person name="Chicoki N."/>
            <person name="Fauchery L."/>
            <person name="Kohler A."/>
            <person name="Kuo A."/>
            <person name="LaButti K."/>
            <person name="Pangilinan J."/>
            <person name="Lipzen A."/>
            <person name="Riley R."/>
            <person name="Andreopoulos W."/>
            <person name="He G."/>
            <person name="Johnson J."/>
            <person name="Barry K.W."/>
            <person name="Grigoriev I.V."/>
            <person name="Nagy L."/>
            <person name="Hibbett D."/>
            <person name="Henrissat B."/>
            <person name="Matheny P.B."/>
            <person name="Labbe J."/>
            <person name="Martin A.F."/>
        </authorList>
    </citation>
    <scope>NUCLEOTIDE SEQUENCE</scope>
    <source>
        <strain evidence="1">BPL698</strain>
    </source>
</reference>
<evidence type="ECO:0000313" key="2">
    <source>
        <dbReference type="Proteomes" id="UP001207468"/>
    </source>
</evidence>